<dbReference type="Proteomes" id="UP001334732">
    <property type="component" value="Chromosome"/>
</dbReference>
<evidence type="ECO:0000313" key="3">
    <source>
        <dbReference type="Proteomes" id="UP001334732"/>
    </source>
</evidence>
<dbReference type="PROSITE" id="PS50994">
    <property type="entry name" value="INTEGRASE"/>
    <property type="match status" value="1"/>
</dbReference>
<keyword evidence="3" id="KW-1185">Reference proteome</keyword>
<dbReference type="InterPro" id="IPR001584">
    <property type="entry name" value="Integrase_cat-core"/>
</dbReference>
<feature type="domain" description="Integrase catalytic" evidence="1">
    <location>
        <begin position="57"/>
        <end position="267"/>
    </location>
</feature>
<dbReference type="EMBL" id="CP141769">
    <property type="protein sequence ID" value="WRS40604.1"/>
    <property type="molecule type" value="Genomic_DNA"/>
</dbReference>
<dbReference type="SUPFAM" id="SSF53098">
    <property type="entry name" value="Ribonuclease H-like"/>
    <property type="match status" value="1"/>
</dbReference>
<evidence type="ECO:0000313" key="2">
    <source>
        <dbReference type="EMBL" id="WRS40604.1"/>
    </source>
</evidence>
<dbReference type="Gene3D" id="3.30.420.10">
    <property type="entry name" value="Ribonuclease H-like superfamily/Ribonuclease H"/>
    <property type="match status" value="1"/>
</dbReference>
<name>A0ABZ1CMH9_9PROT</name>
<evidence type="ECO:0000259" key="1">
    <source>
        <dbReference type="PROSITE" id="PS50994"/>
    </source>
</evidence>
<accession>A0ABZ1CMH9</accession>
<dbReference type="Pfam" id="PF09299">
    <property type="entry name" value="Mu-transpos_C"/>
    <property type="match status" value="1"/>
</dbReference>
<dbReference type="InterPro" id="IPR036397">
    <property type="entry name" value="RNaseH_sf"/>
</dbReference>
<sequence>MNCLKIRGLLVTTKTPVQVSYEFVRQNLQGVDKFEQKLRLLGALHAIQDERQIGRLHTYYPGQRTELDYTKYGVWLFPNENWNEPLFYYTGTGIDHASKAIKGFTITVDPSARDAVRLYRNCVLPKALWLPPSLHHHAQGWDVFGIEVYVAVDNATDLTANAIILMFFINGVIVLRMPPRRGDLKGTVERTQQTIETRVVSSMPGYVSKKYTGLDPRYKKIRDRAKAKANMTVADFQARLVEGIQEHNHARHPDFKKPRIQVWRDGQEQAPLVLPTGRLQLRTTFALTYEATLTREGVQAETLMFNSPELHAVYRVHTGEKVHVKVDPDDVRSVLVFVPQLNEPVEAFLSTFDLDFPMSLELIRVVLKRLEERYTGNEVWREEIGFHLLDELQRVQSGPMTRTPGKTKRSDAQAATHAVALPTVTPQQVHTSTNVSLSDLLKGSKI</sequence>
<organism evidence="2 3">
    <name type="scientific">Thiobacillus sedimenti</name>
    <dbReference type="NCBI Taxonomy" id="3110231"/>
    <lineage>
        <taxon>Bacteria</taxon>
        <taxon>Pseudomonadati</taxon>
        <taxon>Pseudomonadota</taxon>
        <taxon>Betaproteobacteria</taxon>
        <taxon>Nitrosomonadales</taxon>
        <taxon>Thiobacillaceae</taxon>
        <taxon>Thiobacillus</taxon>
    </lineage>
</organism>
<gene>
    <name evidence="2" type="ORF">VA613_06920</name>
</gene>
<dbReference type="InterPro" id="IPR015378">
    <property type="entry name" value="Transposase-like_Mu_C"/>
</dbReference>
<proteinExistence type="predicted"/>
<dbReference type="InterPro" id="IPR012337">
    <property type="entry name" value="RNaseH-like_sf"/>
</dbReference>
<reference evidence="2 3" key="1">
    <citation type="submission" date="2023-12" db="EMBL/GenBank/DDBJ databases">
        <title>Thiobacillus sedimentum sp. nov., a chemolithoautotrophic sulfur-oxidizing bacterium isolated from freshwater sediment.</title>
        <authorList>
            <person name="Luo J."/>
            <person name="Dai C."/>
        </authorList>
    </citation>
    <scope>NUCLEOTIDE SEQUENCE [LARGE SCALE GENOMIC DNA]</scope>
    <source>
        <strain evidence="2 3">SCUT-2</strain>
    </source>
</reference>
<protein>
    <submittedName>
        <fullName evidence="2">Mu transposase C-terminal domain-containing protein</fullName>
    </submittedName>
</protein>
<dbReference type="RefSeq" id="WP_324781131.1">
    <property type="nucleotide sequence ID" value="NZ_CP141769.1"/>
</dbReference>